<dbReference type="EMBL" id="NCKV01057079">
    <property type="protein sequence ID" value="RWS01743.1"/>
    <property type="molecule type" value="Genomic_DNA"/>
</dbReference>
<proteinExistence type="predicted"/>
<keyword evidence="2" id="KW-1185">Reference proteome</keyword>
<dbReference type="OrthoDB" id="6627698at2759"/>
<accession>A0A443QFD6</accession>
<evidence type="ECO:0000313" key="1">
    <source>
        <dbReference type="EMBL" id="RWS01743.1"/>
    </source>
</evidence>
<dbReference type="SUPFAM" id="SSF140996">
    <property type="entry name" value="Hermes dimerisation domain"/>
    <property type="match status" value="1"/>
</dbReference>
<comment type="caution">
    <text evidence="1">The sequence shown here is derived from an EMBL/GenBank/DDBJ whole genome shotgun (WGS) entry which is preliminary data.</text>
</comment>
<evidence type="ECO:0000313" key="2">
    <source>
        <dbReference type="Proteomes" id="UP000288716"/>
    </source>
</evidence>
<reference evidence="1 2" key="1">
    <citation type="journal article" date="2018" name="Gigascience">
        <title>Genomes of trombidid mites reveal novel predicted allergens and laterally-transferred genes associated with secondary metabolism.</title>
        <authorList>
            <person name="Dong X."/>
            <person name="Chaisiri K."/>
            <person name="Xia D."/>
            <person name="Armstrong S.D."/>
            <person name="Fang Y."/>
            <person name="Donnelly M.J."/>
            <person name="Kadowaki T."/>
            <person name="McGarry J.W."/>
            <person name="Darby A.C."/>
            <person name="Makepeace B.L."/>
        </authorList>
    </citation>
    <scope>NUCLEOTIDE SEQUENCE [LARGE SCALE GENOMIC DNA]</scope>
    <source>
        <strain evidence="1">UoL-UT</strain>
    </source>
</reference>
<dbReference type="VEuPathDB" id="VectorBase:LDEU014373"/>
<organism evidence="1 2">
    <name type="scientific">Leptotrombidium deliense</name>
    <dbReference type="NCBI Taxonomy" id="299467"/>
    <lineage>
        <taxon>Eukaryota</taxon>
        <taxon>Metazoa</taxon>
        <taxon>Ecdysozoa</taxon>
        <taxon>Arthropoda</taxon>
        <taxon>Chelicerata</taxon>
        <taxon>Arachnida</taxon>
        <taxon>Acari</taxon>
        <taxon>Acariformes</taxon>
        <taxon>Trombidiformes</taxon>
        <taxon>Prostigmata</taxon>
        <taxon>Anystina</taxon>
        <taxon>Parasitengona</taxon>
        <taxon>Trombiculoidea</taxon>
        <taxon>Trombiculidae</taxon>
        <taxon>Leptotrombidium</taxon>
    </lineage>
</organism>
<name>A0A443QFD6_9ACAR</name>
<gene>
    <name evidence="1" type="ORF">B4U80_14779</name>
</gene>
<dbReference type="AlphaFoldDB" id="A0A443QFD6"/>
<feature type="non-terminal residue" evidence="1">
    <location>
        <position position="140"/>
    </location>
</feature>
<sequence length="140" mass="15607">MAALPKECIETLIKQKSERITFKEEEQGKSKVWKGFQRVFVDREKQDFVACNNCATLLTHSKTTGTSGLTKHKCVSVGVNSDQRKINSIFAPKQMDSKLKTKIIKAAVLFAAKDLRPFTILDGDGFRLMAQELIAIGSKS</sequence>
<dbReference type="Gene3D" id="1.10.10.1070">
    <property type="entry name" value="Zinc finger, BED domain-containing"/>
    <property type="match status" value="1"/>
</dbReference>
<dbReference type="Proteomes" id="UP000288716">
    <property type="component" value="Unassembled WGS sequence"/>
</dbReference>
<protein>
    <submittedName>
        <fullName evidence="1">Transposable element Hobo transposase-like protein</fullName>
    </submittedName>
</protein>